<dbReference type="Pfam" id="PF00440">
    <property type="entry name" value="TetR_N"/>
    <property type="match status" value="1"/>
</dbReference>
<dbReference type="InterPro" id="IPR001647">
    <property type="entry name" value="HTH_TetR"/>
</dbReference>
<proteinExistence type="predicted"/>
<evidence type="ECO:0000313" key="6">
    <source>
        <dbReference type="EMBL" id="MBB3039406.1"/>
    </source>
</evidence>
<protein>
    <submittedName>
        <fullName evidence="6">AcrR family transcriptional regulator</fullName>
    </submittedName>
</protein>
<keyword evidence="7" id="KW-1185">Reference proteome</keyword>
<dbReference type="InterPro" id="IPR050109">
    <property type="entry name" value="HTH-type_TetR-like_transc_reg"/>
</dbReference>
<evidence type="ECO:0000256" key="4">
    <source>
        <dbReference type="PROSITE-ProRule" id="PRU00335"/>
    </source>
</evidence>
<dbReference type="GO" id="GO:0003700">
    <property type="term" value="F:DNA-binding transcription factor activity"/>
    <property type="evidence" value="ECO:0007669"/>
    <property type="project" value="TreeGrafter"/>
</dbReference>
<keyword evidence="3" id="KW-0804">Transcription</keyword>
<evidence type="ECO:0000259" key="5">
    <source>
        <dbReference type="PROSITE" id="PS50977"/>
    </source>
</evidence>
<feature type="domain" description="HTH tetR-type" evidence="5">
    <location>
        <begin position="31"/>
        <end position="91"/>
    </location>
</feature>
<sequence>MSAASDEGLLTPALSKAWGLEAANARGPKPALSADRVIQAAISVAAAEGVDAVSMKRVATELGTGPMSLYRHIASKDDLLNLMVDTACGPPEANLPSVDDTWRTGITRWAWTLRQRYQENLWAMSVPVTGAPVAPNSVRWMEAGLQCLAKSSLSESEQVSGILLISSFIRSETTLTAQLGAAMQQAGTADVLAGYADTLRRVTTPTDFPALTRVLAAGVFDANDDEPDFDFRFGLERILDGIETLTRD</sequence>
<evidence type="ECO:0000256" key="2">
    <source>
        <dbReference type="ARBA" id="ARBA00023125"/>
    </source>
</evidence>
<dbReference type="GO" id="GO:0000976">
    <property type="term" value="F:transcription cis-regulatory region binding"/>
    <property type="evidence" value="ECO:0007669"/>
    <property type="project" value="TreeGrafter"/>
</dbReference>
<dbReference type="PANTHER" id="PTHR30055:SF151">
    <property type="entry name" value="TRANSCRIPTIONAL REGULATORY PROTEIN"/>
    <property type="match status" value="1"/>
</dbReference>
<evidence type="ECO:0000256" key="3">
    <source>
        <dbReference type="ARBA" id="ARBA00023163"/>
    </source>
</evidence>
<name>A0A839RT82_9ACTN</name>
<dbReference type="Gene3D" id="1.10.357.10">
    <property type="entry name" value="Tetracycline Repressor, domain 2"/>
    <property type="match status" value="1"/>
</dbReference>
<dbReference type="SUPFAM" id="SSF46689">
    <property type="entry name" value="Homeodomain-like"/>
    <property type="match status" value="1"/>
</dbReference>
<evidence type="ECO:0000256" key="1">
    <source>
        <dbReference type="ARBA" id="ARBA00023015"/>
    </source>
</evidence>
<gene>
    <name evidence="6" type="ORF">FHU29_003875</name>
</gene>
<dbReference type="SUPFAM" id="SSF48498">
    <property type="entry name" value="Tetracyclin repressor-like, C-terminal domain"/>
    <property type="match status" value="1"/>
</dbReference>
<dbReference type="Gene3D" id="1.10.10.60">
    <property type="entry name" value="Homeodomain-like"/>
    <property type="match status" value="1"/>
</dbReference>
<dbReference type="InterPro" id="IPR036271">
    <property type="entry name" value="Tet_transcr_reg_TetR-rel_C_sf"/>
</dbReference>
<dbReference type="InterPro" id="IPR009057">
    <property type="entry name" value="Homeodomain-like_sf"/>
</dbReference>
<keyword evidence="2 4" id="KW-0238">DNA-binding</keyword>
<keyword evidence="1" id="KW-0805">Transcription regulation</keyword>
<evidence type="ECO:0000313" key="7">
    <source>
        <dbReference type="Proteomes" id="UP000567922"/>
    </source>
</evidence>
<dbReference type="PANTHER" id="PTHR30055">
    <property type="entry name" value="HTH-TYPE TRANSCRIPTIONAL REGULATOR RUTR"/>
    <property type="match status" value="1"/>
</dbReference>
<dbReference type="EMBL" id="JACHWS010000003">
    <property type="protein sequence ID" value="MBB3039406.1"/>
    <property type="molecule type" value="Genomic_DNA"/>
</dbReference>
<dbReference type="Pfam" id="PF02909">
    <property type="entry name" value="TetR_C_1"/>
    <property type="match status" value="1"/>
</dbReference>
<organism evidence="6 7">
    <name type="scientific">Hoyosella altamirensis</name>
    <dbReference type="NCBI Taxonomy" id="616997"/>
    <lineage>
        <taxon>Bacteria</taxon>
        <taxon>Bacillati</taxon>
        <taxon>Actinomycetota</taxon>
        <taxon>Actinomycetes</taxon>
        <taxon>Mycobacteriales</taxon>
        <taxon>Hoyosellaceae</taxon>
        <taxon>Hoyosella</taxon>
    </lineage>
</organism>
<dbReference type="AlphaFoldDB" id="A0A839RT82"/>
<accession>A0A839RT82</accession>
<comment type="caution">
    <text evidence="6">The sequence shown here is derived from an EMBL/GenBank/DDBJ whole genome shotgun (WGS) entry which is preliminary data.</text>
</comment>
<dbReference type="GO" id="GO:0045892">
    <property type="term" value="P:negative regulation of DNA-templated transcription"/>
    <property type="evidence" value="ECO:0007669"/>
    <property type="project" value="InterPro"/>
</dbReference>
<feature type="DNA-binding region" description="H-T-H motif" evidence="4">
    <location>
        <begin position="54"/>
        <end position="73"/>
    </location>
</feature>
<dbReference type="InterPro" id="IPR004111">
    <property type="entry name" value="Repressor_TetR_C"/>
</dbReference>
<dbReference type="RefSeq" id="WP_064442571.1">
    <property type="nucleotide sequence ID" value="NZ_BDDI01000029.1"/>
</dbReference>
<dbReference type="Proteomes" id="UP000567922">
    <property type="component" value="Unassembled WGS sequence"/>
</dbReference>
<reference evidence="6 7" key="1">
    <citation type="submission" date="2020-08" db="EMBL/GenBank/DDBJ databases">
        <title>Sequencing the genomes of 1000 actinobacteria strains.</title>
        <authorList>
            <person name="Klenk H.-P."/>
        </authorList>
    </citation>
    <scope>NUCLEOTIDE SEQUENCE [LARGE SCALE GENOMIC DNA]</scope>
    <source>
        <strain evidence="6 7">DSM 45258</strain>
    </source>
</reference>
<dbReference type="PROSITE" id="PS50977">
    <property type="entry name" value="HTH_TETR_2"/>
    <property type="match status" value="1"/>
</dbReference>